<feature type="transmembrane region" description="Helical" evidence="1">
    <location>
        <begin position="6"/>
        <end position="27"/>
    </location>
</feature>
<evidence type="ECO:0000313" key="2">
    <source>
        <dbReference type="EMBL" id="GAH22495.1"/>
    </source>
</evidence>
<sequence length="82" mass="9152">MVRGSLVNWLIGKYGSLVNWVICYWLLVIDDLEFTNLGLLALKAVLRCSLQICNLLAGYRLSADKHAGILTDIQTKVNKKSS</sequence>
<keyword evidence="1" id="KW-0472">Membrane</keyword>
<dbReference type="EMBL" id="BARU01001949">
    <property type="protein sequence ID" value="GAH22495.1"/>
    <property type="molecule type" value="Genomic_DNA"/>
</dbReference>
<reference evidence="2" key="1">
    <citation type="journal article" date="2014" name="Front. Microbiol.">
        <title>High frequency of phylogenetically diverse reductive dehalogenase-homologous genes in deep subseafloor sedimentary metagenomes.</title>
        <authorList>
            <person name="Kawai M."/>
            <person name="Futagami T."/>
            <person name="Toyoda A."/>
            <person name="Takaki Y."/>
            <person name="Nishi S."/>
            <person name="Hori S."/>
            <person name="Arai W."/>
            <person name="Tsubouchi T."/>
            <person name="Morono Y."/>
            <person name="Uchiyama I."/>
            <person name="Ito T."/>
            <person name="Fujiyama A."/>
            <person name="Inagaki F."/>
            <person name="Takami H."/>
        </authorList>
    </citation>
    <scope>NUCLEOTIDE SEQUENCE</scope>
    <source>
        <strain evidence="2">Expedition CK06-06</strain>
    </source>
</reference>
<gene>
    <name evidence="2" type="ORF">S03H2_04812</name>
</gene>
<keyword evidence="1" id="KW-1133">Transmembrane helix</keyword>
<keyword evidence="1" id="KW-0812">Transmembrane</keyword>
<dbReference type="AlphaFoldDB" id="X1EQB6"/>
<proteinExistence type="predicted"/>
<evidence type="ECO:0000256" key="1">
    <source>
        <dbReference type="SAM" id="Phobius"/>
    </source>
</evidence>
<protein>
    <submittedName>
        <fullName evidence="2">Uncharacterized protein</fullName>
    </submittedName>
</protein>
<accession>X1EQB6</accession>
<organism evidence="2">
    <name type="scientific">marine sediment metagenome</name>
    <dbReference type="NCBI Taxonomy" id="412755"/>
    <lineage>
        <taxon>unclassified sequences</taxon>
        <taxon>metagenomes</taxon>
        <taxon>ecological metagenomes</taxon>
    </lineage>
</organism>
<name>X1EQB6_9ZZZZ</name>
<comment type="caution">
    <text evidence="2">The sequence shown here is derived from an EMBL/GenBank/DDBJ whole genome shotgun (WGS) entry which is preliminary data.</text>
</comment>